<feature type="compositionally biased region" description="Polar residues" evidence="1">
    <location>
        <begin position="7"/>
        <end position="29"/>
    </location>
</feature>
<name>A0ABD3JET2_EUCGL</name>
<dbReference type="EMBL" id="JBJKBG010000009">
    <property type="protein sequence ID" value="KAL3723967.1"/>
    <property type="molecule type" value="Genomic_DNA"/>
</dbReference>
<feature type="compositionally biased region" description="Basic and acidic residues" evidence="1">
    <location>
        <begin position="85"/>
        <end position="97"/>
    </location>
</feature>
<evidence type="ECO:0000256" key="1">
    <source>
        <dbReference type="SAM" id="MobiDB-lite"/>
    </source>
</evidence>
<comment type="caution">
    <text evidence="2">The sequence shown here is derived from an EMBL/GenBank/DDBJ whole genome shotgun (WGS) entry which is preliminary data.</text>
</comment>
<evidence type="ECO:0000313" key="2">
    <source>
        <dbReference type="EMBL" id="KAL3723967.1"/>
    </source>
</evidence>
<dbReference type="Proteomes" id="UP001634007">
    <property type="component" value="Unassembled WGS sequence"/>
</dbReference>
<dbReference type="AlphaFoldDB" id="A0ABD3JET2"/>
<protein>
    <submittedName>
        <fullName evidence="2">Uncharacterized protein</fullName>
    </submittedName>
</protein>
<proteinExistence type="predicted"/>
<sequence length="189" mass="20782">MKPTVATECSSVKQANDQHPLHTSSQLAVQQDGHPSRTKVTRGRDARLAYLERRNNSKRHREFPGALFLAPDVERAPERASLVYERTRSESKGRNDAESCDSDGAGRWPSITVLNYFFTGAFPSKPNRWDCDSEVIDEMTSGIRIRAGASIAPLRIGPSVIAHRAHGHLIRGTIRCGGCAEGGWTTDGQ</sequence>
<evidence type="ECO:0000313" key="3">
    <source>
        <dbReference type="Proteomes" id="UP001634007"/>
    </source>
</evidence>
<accession>A0ABD3JET2</accession>
<feature type="region of interest" description="Disordered" evidence="1">
    <location>
        <begin position="1"/>
        <end position="44"/>
    </location>
</feature>
<keyword evidence="3" id="KW-1185">Reference proteome</keyword>
<feature type="region of interest" description="Disordered" evidence="1">
    <location>
        <begin position="84"/>
        <end position="103"/>
    </location>
</feature>
<gene>
    <name evidence="2" type="ORF">ACJRO7_036045</name>
</gene>
<reference evidence="2 3" key="1">
    <citation type="submission" date="2024-11" db="EMBL/GenBank/DDBJ databases">
        <title>Chromosome-level genome assembly of Eucalyptus globulus Labill. provides insights into its genome evolution.</title>
        <authorList>
            <person name="Li X."/>
        </authorList>
    </citation>
    <scope>NUCLEOTIDE SEQUENCE [LARGE SCALE GENOMIC DNA]</scope>
    <source>
        <strain evidence="2">CL2024</strain>
        <tissue evidence="2">Fresh tender leaves</tissue>
    </source>
</reference>
<organism evidence="2 3">
    <name type="scientific">Eucalyptus globulus</name>
    <name type="common">Tasmanian blue gum</name>
    <dbReference type="NCBI Taxonomy" id="34317"/>
    <lineage>
        <taxon>Eukaryota</taxon>
        <taxon>Viridiplantae</taxon>
        <taxon>Streptophyta</taxon>
        <taxon>Embryophyta</taxon>
        <taxon>Tracheophyta</taxon>
        <taxon>Spermatophyta</taxon>
        <taxon>Magnoliopsida</taxon>
        <taxon>eudicotyledons</taxon>
        <taxon>Gunneridae</taxon>
        <taxon>Pentapetalae</taxon>
        <taxon>rosids</taxon>
        <taxon>malvids</taxon>
        <taxon>Myrtales</taxon>
        <taxon>Myrtaceae</taxon>
        <taxon>Myrtoideae</taxon>
        <taxon>Eucalypteae</taxon>
        <taxon>Eucalyptus</taxon>
    </lineage>
</organism>